<evidence type="ECO:0000313" key="3">
    <source>
        <dbReference type="Proteomes" id="UP000298138"/>
    </source>
</evidence>
<proteinExistence type="predicted"/>
<feature type="chain" id="PRO_5020928840" evidence="1">
    <location>
        <begin position="20"/>
        <end position="66"/>
    </location>
</feature>
<evidence type="ECO:0000256" key="1">
    <source>
        <dbReference type="SAM" id="SignalP"/>
    </source>
</evidence>
<protein>
    <submittedName>
        <fullName evidence="2">Uncharacterized protein</fullName>
    </submittedName>
</protein>
<evidence type="ECO:0000313" key="2">
    <source>
        <dbReference type="EMBL" id="TGZ79320.1"/>
    </source>
</evidence>
<organism evidence="2 3">
    <name type="scientific">Ascodesmis nigricans</name>
    <dbReference type="NCBI Taxonomy" id="341454"/>
    <lineage>
        <taxon>Eukaryota</taxon>
        <taxon>Fungi</taxon>
        <taxon>Dikarya</taxon>
        <taxon>Ascomycota</taxon>
        <taxon>Pezizomycotina</taxon>
        <taxon>Pezizomycetes</taxon>
        <taxon>Pezizales</taxon>
        <taxon>Ascodesmidaceae</taxon>
        <taxon>Ascodesmis</taxon>
    </lineage>
</organism>
<dbReference type="AlphaFoldDB" id="A0A4S2MQ47"/>
<dbReference type="InParanoid" id="A0A4S2MQ47"/>
<keyword evidence="3" id="KW-1185">Reference proteome</keyword>
<name>A0A4S2MQ47_9PEZI</name>
<dbReference type="EMBL" id="ML220132">
    <property type="protein sequence ID" value="TGZ79320.1"/>
    <property type="molecule type" value="Genomic_DNA"/>
</dbReference>
<dbReference type="Proteomes" id="UP000298138">
    <property type="component" value="Unassembled WGS sequence"/>
</dbReference>
<accession>A0A4S2MQ47</accession>
<feature type="signal peptide" evidence="1">
    <location>
        <begin position="1"/>
        <end position="19"/>
    </location>
</feature>
<keyword evidence="1" id="KW-0732">Signal</keyword>
<sequence>MNQYFGLLFLLINMISCKSKELSPIASQHRYTDNKTYRFNAIVSGFQSTDSSYLSSPITPCYDGLR</sequence>
<gene>
    <name evidence="2" type="ORF">EX30DRAFT_110938</name>
</gene>
<reference evidence="2 3" key="1">
    <citation type="submission" date="2019-04" db="EMBL/GenBank/DDBJ databases">
        <title>Comparative genomics and transcriptomics to analyze fruiting body development in filamentous ascomycetes.</title>
        <authorList>
            <consortium name="DOE Joint Genome Institute"/>
            <person name="Lutkenhaus R."/>
            <person name="Traeger S."/>
            <person name="Breuer J."/>
            <person name="Kuo A."/>
            <person name="Lipzen A."/>
            <person name="Pangilinan J."/>
            <person name="Dilworth D."/>
            <person name="Sandor L."/>
            <person name="Poggeler S."/>
            <person name="Barry K."/>
            <person name="Grigoriev I.V."/>
            <person name="Nowrousian M."/>
        </authorList>
    </citation>
    <scope>NUCLEOTIDE SEQUENCE [LARGE SCALE GENOMIC DNA]</scope>
    <source>
        <strain evidence="2 3">CBS 389.68</strain>
    </source>
</reference>